<dbReference type="PROSITE" id="PS51349">
    <property type="entry name" value="FMN_HYDROXY_ACID_DH_2"/>
    <property type="match status" value="1"/>
</dbReference>
<dbReference type="PIRSF" id="PIRSF000138">
    <property type="entry name" value="Al-hdrx_acd_dh"/>
    <property type="match status" value="1"/>
</dbReference>
<accession>A0ABR7SXR5</accession>
<sequence>MSYSGSYQTEVFRQGGSPFPFTVGGLEREAKSALPEKYFDYIAGGAGCENTVAANRAAFTRWGLIYRVLRDGIPADPGCELFGARLSMPVLLAPAGVGELAHREAETAAARAAAEVGVAQVLSAVASSSLEQVAQAAPHGTRWFQFAWPDDEKLARSLIARTEAAGYGAIMVMGDCYAAGWRTRELSAGFFPFDHCYGLGNYLSDPRFWELIGQPMDVQGDDIPDMSRVARSVAATAASTWNRVFAKPALTVTDIEQLRTWTRLPILVKGVCHPGEAAALIDAGVDGLVVSNHGGRQLDNCVAALDCLPGVVEAVGDRVPVLFDSGVRTGTDVLIALALGAKAVMIGRPWLYGLAIGGQAGVTHVLRCIHAELTSALTLTGHRRADTLSTDDLTRTALA</sequence>
<dbReference type="InterPro" id="IPR013785">
    <property type="entry name" value="Aldolase_TIM"/>
</dbReference>
<comment type="cofactor">
    <cofactor evidence="1">
        <name>FMN</name>
        <dbReference type="ChEBI" id="CHEBI:58210"/>
    </cofactor>
</comment>
<dbReference type="PROSITE" id="PS00557">
    <property type="entry name" value="FMN_HYDROXY_ACID_DH_1"/>
    <property type="match status" value="1"/>
</dbReference>
<gene>
    <name evidence="5" type="ORF">H9Y04_43650</name>
</gene>
<reference evidence="5 6" key="1">
    <citation type="submission" date="2020-08" db="EMBL/GenBank/DDBJ databases">
        <title>Genemic of Streptomyces polyaspartic.</title>
        <authorList>
            <person name="Liu W."/>
        </authorList>
    </citation>
    <scope>NUCLEOTIDE SEQUENCE [LARGE SCALE GENOMIC DNA]</scope>
    <source>
        <strain evidence="5 6">TRM66268-LWL</strain>
    </source>
</reference>
<evidence type="ECO:0000256" key="2">
    <source>
        <dbReference type="ARBA" id="ARBA00023002"/>
    </source>
</evidence>
<evidence type="ECO:0000313" key="5">
    <source>
        <dbReference type="EMBL" id="MBC9719427.1"/>
    </source>
</evidence>
<feature type="domain" description="FMN hydroxy acid dehydrogenase" evidence="4">
    <location>
        <begin position="15"/>
        <end position="398"/>
    </location>
</feature>
<evidence type="ECO:0000256" key="1">
    <source>
        <dbReference type="ARBA" id="ARBA00001917"/>
    </source>
</evidence>
<protein>
    <submittedName>
        <fullName evidence="5">Alpha-hydroxy-acid oxidizing protein</fullName>
    </submittedName>
</protein>
<dbReference type="SUPFAM" id="SSF51395">
    <property type="entry name" value="FMN-linked oxidoreductases"/>
    <property type="match status" value="1"/>
</dbReference>
<dbReference type="EMBL" id="JACTVJ010000041">
    <property type="protein sequence ID" value="MBC9719427.1"/>
    <property type="molecule type" value="Genomic_DNA"/>
</dbReference>
<dbReference type="RefSeq" id="WP_187819832.1">
    <property type="nucleotide sequence ID" value="NZ_JACTVJ010000041.1"/>
</dbReference>
<keyword evidence="2" id="KW-0560">Oxidoreductase</keyword>
<dbReference type="InterPro" id="IPR012133">
    <property type="entry name" value="Alpha-hydoxy_acid_DH_FMN"/>
</dbReference>
<evidence type="ECO:0000256" key="3">
    <source>
        <dbReference type="ARBA" id="ARBA00024042"/>
    </source>
</evidence>
<proteinExistence type="inferred from homology"/>
<comment type="similarity">
    <text evidence="3">Belongs to the FMN-dependent alpha-hydroxy acid dehydrogenase family.</text>
</comment>
<evidence type="ECO:0000313" key="6">
    <source>
        <dbReference type="Proteomes" id="UP000642284"/>
    </source>
</evidence>
<dbReference type="InterPro" id="IPR008259">
    <property type="entry name" value="FMN_hydac_DH_AS"/>
</dbReference>
<dbReference type="Pfam" id="PF01070">
    <property type="entry name" value="FMN_dh"/>
    <property type="match status" value="1"/>
</dbReference>
<organism evidence="5 6">
    <name type="scientific">Streptomyces polyasparticus</name>
    <dbReference type="NCBI Taxonomy" id="2767826"/>
    <lineage>
        <taxon>Bacteria</taxon>
        <taxon>Bacillati</taxon>
        <taxon>Actinomycetota</taxon>
        <taxon>Actinomycetes</taxon>
        <taxon>Kitasatosporales</taxon>
        <taxon>Streptomycetaceae</taxon>
        <taxon>Streptomyces</taxon>
    </lineage>
</organism>
<dbReference type="InterPro" id="IPR000262">
    <property type="entry name" value="FMN-dep_DH"/>
</dbReference>
<dbReference type="Gene3D" id="3.20.20.70">
    <property type="entry name" value="Aldolase class I"/>
    <property type="match status" value="1"/>
</dbReference>
<dbReference type="PANTHER" id="PTHR10578">
    <property type="entry name" value="S -2-HYDROXY-ACID OXIDASE-RELATED"/>
    <property type="match status" value="1"/>
</dbReference>
<dbReference type="Proteomes" id="UP000642284">
    <property type="component" value="Unassembled WGS sequence"/>
</dbReference>
<name>A0ABR7SXR5_9ACTN</name>
<evidence type="ECO:0000259" key="4">
    <source>
        <dbReference type="PROSITE" id="PS51349"/>
    </source>
</evidence>
<dbReference type="InterPro" id="IPR037396">
    <property type="entry name" value="FMN_HAD"/>
</dbReference>
<keyword evidence="6" id="KW-1185">Reference proteome</keyword>
<dbReference type="PANTHER" id="PTHR10578:SF143">
    <property type="entry name" value="FMN-DEPENDENT ALPHA-HYDROXY ACID DEHYDROGENASE PB1A11.03"/>
    <property type="match status" value="1"/>
</dbReference>
<comment type="caution">
    <text evidence="5">The sequence shown here is derived from an EMBL/GenBank/DDBJ whole genome shotgun (WGS) entry which is preliminary data.</text>
</comment>